<dbReference type="SUPFAM" id="SSF55608">
    <property type="entry name" value="Homing endonucleases"/>
    <property type="match status" value="1"/>
</dbReference>
<dbReference type="KEGG" id="mcub:MCBB_0864"/>
<keyword evidence="1" id="KW-0540">Nuclease</keyword>
<reference evidence="1 2" key="1">
    <citation type="submission" date="2016-08" db="EMBL/GenBank/DDBJ databases">
        <authorList>
            <person name="Seilhamer J.J."/>
        </authorList>
    </citation>
    <scope>NUCLEOTIDE SEQUENCE [LARGE SCALE GENOMIC DNA]</scope>
    <source>
        <strain evidence="1">Buetzberg</strain>
    </source>
</reference>
<evidence type="ECO:0000313" key="1">
    <source>
        <dbReference type="EMBL" id="SCG85428.1"/>
    </source>
</evidence>
<keyword evidence="1" id="KW-0378">Hydrolase</keyword>
<accession>A0A1D3L1I2</accession>
<protein>
    <submittedName>
        <fullName evidence="1">Homing endonuclease</fullName>
    </submittedName>
</protein>
<dbReference type="OrthoDB" id="373147at2157"/>
<dbReference type="EMBL" id="LT607756">
    <property type="protein sequence ID" value="SCG85428.1"/>
    <property type="molecule type" value="Genomic_DNA"/>
</dbReference>
<evidence type="ECO:0000313" key="2">
    <source>
        <dbReference type="Proteomes" id="UP000094707"/>
    </source>
</evidence>
<keyword evidence="1" id="KW-0255">Endonuclease</keyword>
<sequence>MNEENNAMNSEVLDENVLAYLAGVYESSGGVFLQPQSSMVLYINGYYDYLLTLKNIIKMDSSIISTPNYRLHIYGDLACEFLKNVYPYLISTRDQARLLIEYGEHIKARKGSRIDSKEKNYRLEVAKKLKSSKFEKGIDLSHVDEWITNYFIGFFDSKAKLNIKNNNNDYWLNISLNVQNEELALFLQEIYDIGHIYQARNSIKWDLNYGEAYDLLRDINPYLIGKRKHSEICLKFHRYFQEAQKPLKDEEIQFIEGLKDDLKNLKKLNSSKGKTSNGTKVLMSLMVCEDLVESMDKLISKSENSLNYNGIVKNSIRYVKLNEYRLHNFKSKICENKLKNHQLGLNLENDLIEFVNQKSSNRSEFIRTAMEIYLEDIKLLNGI</sequence>
<dbReference type="RefSeq" id="WP_071906592.1">
    <property type="nucleotide sequence ID" value="NZ_LT607756.1"/>
</dbReference>
<organism evidence="1 2">
    <name type="scientific">Methanobacterium congolense</name>
    <dbReference type="NCBI Taxonomy" id="118062"/>
    <lineage>
        <taxon>Archaea</taxon>
        <taxon>Methanobacteriati</taxon>
        <taxon>Methanobacteriota</taxon>
        <taxon>Methanomada group</taxon>
        <taxon>Methanobacteria</taxon>
        <taxon>Methanobacteriales</taxon>
        <taxon>Methanobacteriaceae</taxon>
        <taxon>Methanobacterium</taxon>
    </lineage>
</organism>
<gene>
    <name evidence="1" type="ORF">MCBB_0864</name>
</gene>
<dbReference type="InterPro" id="IPR027434">
    <property type="entry name" value="Homing_endonucl"/>
</dbReference>
<dbReference type="AlphaFoldDB" id="A0A1D3L1I2"/>
<proteinExistence type="predicted"/>
<dbReference type="Proteomes" id="UP000094707">
    <property type="component" value="Chromosome I"/>
</dbReference>
<dbReference type="GeneID" id="30411713"/>
<dbReference type="Gene3D" id="3.10.28.10">
    <property type="entry name" value="Homing endonucleases"/>
    <property type="match status" value="1"/>
</dbReference>
<name>A0A1D3L1I2_9EURY</name>
<dbReference type="GO" id="GO:0004519">
    <property type="term" value="F:endonuclease activity"/>
    <property type="evidence" value="ECO:0007669"/>
    <property type="project" value="UniProtKB-KW"/>
</dbReference>
<keyword evidence="2" id="KW-1185">Reference proteome</keyword>